<name>A0A0E9VRL6_ANGAN</name>
<evidence type="ECO:0000313" key="1">
    <source>
        <dbReference type="EMBL" id="JAH80667.1"/>
    </source>
</evidence>
<organism evidence="1">
    <name type="scientific">Anguilla anguilla</name>
    <name type="common">European freshwater eel</name>
    <name type="synonym">Muraena anguilla</name>
    <dbReference type="NCBI Taxonomy" id="7936"/>
    <lineage>
        <taxon>Eukaryota</taxon>
        <taxon>Metazoa</taxon>
        <taxon>Chordata</taxon>
        <taxon>Craniata</taxon>
        <taxon>Vertebrata</taxon>
        <taxon>Euteleostomi</taxon>
        <taxon>Actinopterygii</taxon>
        <taxon>Neopterygii</taxon>
        <taxon>Teleostei</taxon>
        <taxon>Anguilliformes</taxon>
        <taxon>Anguillidae</taxon>
        <taxon>Anguilla</taxon>
    </lineage>
</organism>
<proteinExistence type="predicted"/>
<accession>A0A0E9VRL6</accession>
<sequence>MVSQLYFSHITEHKHHLINYKVTVGQKFTYTKAIFHNSNYGIYFIPKEVISK</sequence>
<dbReference type="AlphaFoldDB" id="A0A0E9VRL6"/>
<reference evidence="1" key="2">
    <citation type="journal article" date="2015" name="Fish Shellfish Immunol.">
        <title>Early steps in the European eel (Anguilla anguilla)-Vibrio vulnificus interaction in the gills: Role of the RtxA13 toxin.</title>
        <authorList>
            <person name="Callol A."/>
            <person name="Pajuelo D."/>
            <person name="Ebbesson L."/>
            <person name="Teles M."/>
            <person name="MacKenzie S."/>
            <person name="Amaro C."/>
        </authorList>
    </citation>
    <scope>NUCLEOTIDE SEQUENCE</scope>
</reference>
<dbReference type="EMBL" id="GBXM01027910">
    <property type="protein sequence ID" value="JAH80667.1"/>
    <property type="molecule type" value="Transcribed_RNA"/>
</dbReference>
<protein>
    <submittedName>
        <fullName evidence="1">Uncharacterized protein</fullName>
    </submittedName>
</protein>
<reference evidence="1" key="1">
    <citation type="submission" date="2014-11" db="EMBL/GenBank/DDBJ databases">
        <authorList>
            <person name="Amaro Gonzalez C."/>
        </authorList>
    </citation>
    <scope>NUCLEOTIDE SEQUENCE</scope>
</reference>